<name>A0A378U785_MYROD</name>
<evidence type="ECO:0000313" key="2">
    <source>
        <dbReference type="EMBL" id="STZ70033.1"/>
    </source>
</evidence>
<evidence type="ECO:0000256" key="1">
    <source>
        <dbReference type="SAM" id="SignalP"/>
    </source>
</evidence>
<dbReference type="PROSITE" id="PS51257">
    <property type="entry name" value="PROKAR_LIPOPROTEIN"/>
    <property type="match status" value="1"/>
</dbReference>
<gene>
    <name evidence="2" type="ORF">NCTC11179_03558</name>
</gene>
<accession>A0A378U785</accession>
<dbReference type="AlphaFoldDB" id="A0A378U785"/>
<dbReference type="EMBL" id="UGQL01000002">
    <property type="protein sequence ID" value="STZ70033.1"/>
    <property type="molecule type" value="Genomic_DNA"/>
</dbReference>
<evidence type="ECO:0008006" key="4">
    <source>
        <dbReference type="Google" id="ProtNLM"/>
    </source>
</evidence>
<protein>
    <recommendedName>
        <fullName evidence="4">Lipocalin-like domain-containing protein</fullName>
    </recommendedName>
</protein>
<sequence length="144" mass="17093">MRSLHFFFSLCLIVVLQACQSKADTEAVKQHISGYWEIEKAQLPDGTEKDYTINSTIDYFEWKEDQTGVRFKVVPQFNGEYLTNDMPEAFVMQEKDGAVWLQYKTDFATWEERVIKVSEENMVMENENKIKYFYKRAHPIQIKE</sequence>
<organism evidence="2 3">
    <name type="scientific">Myroides odoratus</name>
    <name type="common">Flavobacterium odoratum</name>
    <dbReference type="NCBI Taxonomy" id="256"/>
    <lineage>
        <taxon>Bacteria</taxon>
        <taxon>Pseudomonadati</taxon>
        <taxon>Bacteroidota</taxon>
        <taxon>Flavobacteriia</taxon>
        <taxon>Flavobacteriales</taxon>
        <taxon>Flavobacteriaceae</taxon>
        <taxon>Myroides</taxon>
    </lineage>
</organism>
<reference evidence="2 3" key="1">
    <citation type="submission" date="2018-06" db="EMBL/GenBank/DDBJ databases">
        <authorList>
            <consortium name="Pathogen Informatics"/>
            <person name="Doyle S."/>
        </authorList>
    </citation>
    <scope>NUCLEOTIDE SEQUENCE [LARGE SCALE GENOMIC DNA]</scope>
    <source>
        <strain evidence="2 3">NCTC11179</strain>
    </source>
</reference>
<keyword evidence="1" id="KW-0732">Signal</keyword>
<dbReference type="Proteomes" id="UP000255024">
    <property type="component" value="Unassembled WGS sequence"/>
</dbReference>
<keyword evidence="3" id="KW-1185">Reference proteome</keyword>
<evidence type="ECO:0000313" key="3">
    <source>
        <dbReference type="Proteomes" id="UP000255024"/>
    </source>
</evidence>
<dbReference type="RefSeq" id="WP_115092610.1">
    <property type="nucleotide sequence ID" value="NZ_CP068107.1"/>
</dbReference>
<feature type="signal peptide" evidence="1">
    <location>
        <begin position="1"/>
        <end position="23"/>
    </location>
</feature>
<proteinExistence type="predicted"/>
<feature type="chain" id="PRO_5016837367" description="Lipocalin-like domain-containing protein" evidence="1">
    <location>
        <begin position="24"/>
        <end position="144"/>
    </location>
</feature>